<protein>
    <submittedName>
        <fullName evidence="1">Uncharacterized protein</fullName>
    </submittedName>
</protein>
<accession>A0AAP6EJD6</accession>
<dbReference type="EMBL" id="JARAWC010000030">
    <property type="protein sequence ID" value="MDX2964415.1"/>
    <property type="molecule type" value="Genomic_DNA"/>
</dbReference>
<dbReference type="Proteomes" id="UP001282288">
    <property type="component" value="Unassembled WGS sequence"/>
</dbReference>
<name>A0AAP6EJD6_9ACTN</name>
<sequence length="258" mass="27417">MGTQHPERLLKAALLFVEKQDWRVGQVFADDYGWSTCAAQPGWGAVRREIYSGRANGVVVPTLSVISSHPDEVAEQLGWFAQSLAFIAVTEASEVVPPGGYVAERNPLSPGSMSRSQYGATQFSMGTMAPLKERSDTRRVLMTVEWMRYPLAGVLAVMELVSRAVERGGQGPVTPVISVDADGSLVVSVSVSRLGTPPSKTATVAEATAVWLRELGGEVVCRPQSDGSGDVDSVRLPVLSTDRVALAVTSASVSAEEV</sequence>
<proteinExistence type="predicted"/>
<organism evidence="1 2">
    <name type="scientific">Streptomyces acidiscabies</name>
    <dbReference type="NCBI Taxonomy" id="42234"/>
    <lineage>
        <taxon>Bacteria</taxon>
        <taxon>Bacillati</taxon>
        <taxon>Actinomycetota</taxon>
        <taxon>Actinomycetes</taxon>
        <taxon>Kitasatosporales</taxon>
        <taxon>Streptomycetaceae</taxon>
        <taxon>Streptomyces</taxon>
    </lineage>
</organism>
<evidence type="ECO:0000313" key="2">
    <source>
        <dbReference type="Proteomes" id="UP001282288"/>
    </source>
</evidence>
<reference evidence="1" key="1">
    <citation type="journal article" date="2023" name="Microb. Genom.">
        <title>Mesoterricola silvestris gen. nov., sp. nov., Mesoterricola sediminis sp. nov., Geothrix oryzae sp. nov., Geothrix edaphica sp. nov., Geothrix rubra sp. nov., and Geothrix limicola sp. nov., six novel members of Acidobacteriota isolated from soils.</title>
        <authorList>
            <person name="Weisberg A.J."/>
            <person name="Pearce E."/>
            <person name="Kramer C.G."/>
            <person name="Chang J.H."/>
            <person name="Clarke C.R."/>
        </authorList>
    </citation>
    <scope>NUCLEOTIDE SEQUENCE</scope>
    <source>
        <strain evidence="1">NRRL_B-16521</strain>
    </source>
</reference>
<dbReference type="RefSeq" id="WP_143573364.1">
    <property type="nucleotide sequence ID" value="NZ_LYDV01000251.1"/>
</dbReference>
<dbReference type="AlphaFoldDB" id="A0AAP6EJD6"/>
<comment type="caution">
    <text evidence="1">The sequence shown here is derived from an EMBL/GenBank/DDBJ whole genome shotgun (WGS) entry which is preliminary data.</text>
</comment>
<gene>
    <name evidence="1" type="ORF">PV399_32565</name>
</gene>
<evidence type="ECO:0000313" key="1">
    <source>
        <dbReference type="EMBL" id="MDX2964415.1"/>
    </source>
</evidence>